<name>A0ABU4U950_9GAMM</name>
<keyword evidence="3" id="KW-1185">Reference proteome</keyword>
<comment type="caution">
    <text evidence="2">The sequence shown here is derived from an EMBL/GenBank/DDBJ whole genome shotgun (WGS) entry which is preliminary data.</text>
</comment>
<accession>A0ABU4U950</accession>
<evidence type="ECO:0000256" key="1">
    <source>
        <dbReference type="SAM" id="MobiDB-lite"/>
    </source>
</evidence>
<evidence type="ECO:0008006" key="4">
    <source>
        <dbReference type="Google" id="ProtNLM"/>
    </source>
</evidence>
<feature type="region of interest" description="Disordered" evidence="1">
    <location>
        <begin position="124"/>
        <end position="146"/>
    </location>
</feature>
<feature type="region of interest" description="Disordered" evidence="1">
    <location>
        <begin position="74"/>
        <end position="99"/>
    </location>
</feature>
<dbReference type="RefSeq" id="WP_319960284.1">
    <property type="nucleotide sequence ID" value="NZ_JAXARY010000001.1"/>
</dbReference>
<evidence type="ECO:0000313" key="2">
    <source>
        <dbReference type="EMBL" id="MDX8125874.1"/>
    </source>
</evidence>
<evidence type="ECO:0000313" key="3">
    <source>
        <dbReference type="Proteomes" id="UP001284537"/>
    </source>
</evidence>
<organism evidence="2 3">
    <name type="scientific">Methylomonas defluvii</name>
    <dbReference type="NCBI Taxonomy" id="3045149"/>
    <lineage>
        <taxon>Bacteria</taxon>
        <taxon>Pseudomonadati</taxon>
        <taxon>Pseudomonadota</taxon>
        <taxon>Gammaproteobacteria</taxon>
        <taxon>Methylococcales</taxon>
        <taxon>Methylococcaceae</taxon>
        <taxon>Methylomonas</taxon>
    </lineage>
</organism>
<proteinExistence type="predicted"/>
<dbReference type="EMBL" id="JAXARY010000001">
    <property type="protein sequence ID" value="MDX8125874.1"/>
    <property type="molecule type" value="Genomic_DNA"/>
</dbReference>
<reference evidence="2 3" key="1">
    <citation type="submission" date="2023-11" db="EMBL/GenBank/DDBJ databases">
        <authorList>
            <person name="Ouyang M.-Y."/>
        </authorList>
    </citation>
    <scope>NUCLEOTIDE SEQUENCE [LARGE SCALE GENOMIC DNA]</scope>
    <source>
        <strain evidence="2 3">OY6</strain>
    </source>
</reference>
<dbReference type="Proteomes" id="UP001284537">
    <property type="component" value="Unassembled WGS sequence"/>
</dbReference>
<sequence length="146" mass="16159">MSIRNTPVSTLIPILICMGCSTLPAPSDLVSETVIESLVPPAELAWRLDHARQPSRLGGSVWCTSSIEHVVRRDDPVGSTITDSSLDEPVRNESAEAPDPMTLERAWRKYCHHQLDLTDVERQMLQQNPPPATSPATHCDPRSLKK</sequence>
<gene>
    <name evidence="2" type="ORF">QLH52_01140</name>
</gene>
<protein>
    <recommendedName>
        <fullName evidence="4">Lipoprotein</fullName>
    </recommendedName>
</protein>